<feature type="transmembrane region" description="Helical" evidence="14">
    <location>
        <begin position="121"/>
        <end position="139"/>
    </location>
</feature>
<reference evidence="16" key="1">
    <citation type="submission" date="2021-08" db="EMBL/GenBank/DDBJ databases">
        <authorList>
            <person name="Zhang H."/>
            <person name="Xu M."/>
            <person name="Yu Z."/>
            <person name="Yang L."/>
            <person name="Cai Y."/>
        </authorList>
    </citation>
    <scope>NUCLEOTIDE SEQUENCE</scope>
    <source>
        <strain evidence="16">CHL1</strain>
    </source>
</reference>
<evidence type="ECO:0000256" key="14">
    <source>
        <dbReference type="HAMAP-Rule" id="MF_02239"/>
    </source>
</evidence>
<comment type="subunit">
    <text evidence="14">Homodimer.</text>
</comment>
<evidence type="ECO:0000256" key="2">
    <source>
        <dbReference type="ARBA" id="ARBA00005073"/>
    </source>
</evidence>
<evidence type="ECO:0000256" key="10">
    <source>
        <dbReference type="ARBA" id="ARBA00023002"/>
    </source>
</evidence>
<dbReference type="PANTHER" id="PTHR40255">
    <property type="entry name" value="UPF0093 MEMBRANE PROTEIN SLR1790"/>
    <property type="match status" value="1"/>
</dbReference>
<dbReference type="EMBL" id="CP081869">
    <property type="protein sequence ID" value="QZN98271.1"/>
    <property type="molecule type" value="Genomic_DNA"/>
</dbReference>
<feature type="transmembrane region" description="Helical" evidence="14">
    <location>
        <begin position="6"/>
        <end position="25"/>
    </location>
</feature>
<evidence type="ECO:0000256" key="12">
    <source>
        <dbReference type="ARBA" id="ARBA00023136"/>
    </source>
</evidence>
<feature type="binding site" description="axial binding residue" evidence="14">
    <location>
        <position position="86"/>
    </location>
    <ligand>
        <name>heme</name>
        <dbReference type="ChEBI" id="CHEBI:30413"/>
    </ligand>
    <ligandPart>
        <name>Fe</name>
        <dbReference type="ChEBI" id="CHEBI:18248"/>
    </ligandPart>
</feature>
<keyword evidence="9 14" id="KW-1133">Transmembrane helix</keyword>
<name>A0A9E6R6G2_9HYPH</name>
<dbReference type="PANTHER" id="PTHR40255:SF1">
    <property type="entry name" value="PROTOPORPHYRINOGEN IX OXIDASE"/>
    <property type="match status" value="1"/>
</dbReference>
<keyword evidence="10 14" id="KW-0560">Oxidoreductase</keyword>
<evidence type="ECO:0000256" key="4">
    <source>
        <dbReference type="ARBA" id="ARBA00017504"/>
    </source>
</evidence>
<comment type="subcellular location">
    <subcellularLocation>
        <location evidence="1 14">Cell membrane</location>
        <topology evidence="1 14">Multi-pass membrane protein</topology>
    </subcellularLocation>
</comment>
<keyword evidence="11 14" id="KW-0408">Iron</keyword>
<comment type="similarity">
    <text evidence="3 14 15">Belongs to the HemJ family.</text>
</comment>
<sequence length="142" mass="16058">MDVYLWIKALHVVAVIAWMAAMLYLPRLFVYHSVTPVGSAQSETFKVMERRLLKAISNPAMAVTWLAGIVLIWQGGWMSSGWLHGKLALVIAMSAVHGKLVKHVREFAEDRNTKSQRYFRILNEVPTVLMIGIVILVIVKPF</sequence>
<dbReference type="EC" id="1.3.99.-" evidence="14 15"/>
<feature type="binding site" description="axial binding residue" evidence="14">
    <location>
        <position position="11"/>
    </location>
    <ligand>
        <name>heme</name>
        <dbReference type="ChEBI" id="CHEBI:30413"/>
    </ligand>
    <ligandPart>
        <name>Fe</name>
        <dbReference type="ChEBI" id="CHEBI:18248"/>
    </ligandPart>
</feature>
<dbReference type="Pfam" id="PF03653">
    <property type="entry name" value="UPF0093"/>
    <property type="match status" value="1"/>
</dbReference>
<evidence type="ECO:0000256" key="9">
    <source>
        <dbReference type="ARBA" id="ARBA00022989"/>
    </source>
</evidence>
<evidence type="ECO:0000256" key="11">
    <source>
        <dbReference type="ARBA" id="ARBA00023004"/>
    </source>
</evidence>
<evidence type="ECO:0000256" key="6">
    <source>
        <dbReference type="ARBA" id="ARBA00022617"/>
    </source>
</evidence>
<evidence type="ECO:0000256" key="15">
    <source>
        <dbReference type="PIRNR" id="PIRNR004638"/>
    </source>
</evidence>
<dbReference type="GO" id="GO:0005886">
    <property type="term" value="C:plasma membrane"/>
    <property type="evidence" value="ECO:0007669"/>
    <property type="project" value="UniProtKB-SubCell"/>
</dbReference>
<evidence type="ECO:0000313" key="17">
    <source>
        <dbReference type="Proteomes" id="UP000825701"/>
    </source>
</evidence>
<keyword evidence="6 14" id="KW-0349">Heme</keyword>
<evidence type="ECO:0000256" key="8">
    <source>
        <dbReference type="ARBA" id="ARBA00022723"/>
    </source>
</evidence>
<keyword evidence="17" id="KW-1185">Reference proteome</keyword>
<organism evidence="16 17">
    <name type="scientific">Chenggangzhangella methanolivorans</name>
    <dbReference type="NCBI Taxonomy" id="1437009"/>
    <lineage>
        <taxon>Bacteria</taxon>
        <taxon>Pseudomonadati</taxon>
        <taxon>Pseudomonadota</taxon>
        <taxon>Alphaproteobacteria</taxon>
        <taxon>Hyphomicrobiales</taxon>
        <taxon>Methylopilaceae</taxon>
        <taxon>Chenggangzhangella</taxon>
    </lineage>
</organism>
<protein>
    <recommendedName>
        <fullName evidence="4 14">Protoporphyrinogen IX oxidase</fullName>
        <shortName evidence="14">PPO</shortName>
        <ecNumber evidence="14 15">1.3.99.-</ecNumber>
    </recommendedName>
</protein>
<keyword evidence="12 14" id="KW-0472">Membrane</keyword>
<comment type="caution">
    <text evidence="14">Lacks conserved residue(s) required for the propagation of feature annotation.</text>
</comment>
<dbReference type="GO" id="GO:0006782">
    <property type="term" value="P:protoporphyrinogen IX biosynthetic process"/>
    <property type="evidence" value="ECO:0007669"/>
    <property type="project" value="UniProtKB-UniRule"/>
</dbReference>
<comment type="cofactor">
    <cofactor evidence="14 15">
        <name>heme b</name>
        <dbReference type="ChEBI" id="CHEBI:60344"/>
    </cofactor>
    <text evidence="14 15">Binds 1 heme b (iron(II)-protoporphyrin IX) group per subunit.</text>
</comment>
<keyword evidence="5 14" id="KW-1003">Cell membrane</keyword>
<dbReference type="PIRSF" id="PIRSF004638">
    <property type="entry name" value="UCP004638"/>
    <property type="match status" value="1"/>
</dbReference>
<evidence type="ECO:0000256" key="3">
    <source>
        <dbReference type="ARBA" id="ARBA00006501"/>
    </source>
</evidence>
<dbReference type="HAMAP" id="MF_02239">
    <property type="entry name" value="HemJ"/>
    <property type="match status" value="1"/>
</dbReference>
<comment type="pathway">
    <text evidence="2 14 15">Porphyrin-containing compound metabolism; protoporphyrin-IX biosynthesis; protoporphyrin-IX from protoporphyrinogen-IX: step 1/1.</text>
</comment>
<dbReference type="NCBIfam" id="TIGR00701">
    <property type="entry name" value="protoporphyrinogen oxidase HemJ"/>
    <property type="match status" value="1"/>
</dbReference>
<comment type="catalytic activity">
    <reaction evidence="13 14 15">
        <text>protoporphyrinogen IX + 3 A = protoporphyrin IX + 3 AH2</text>
        <dbReference type="Rhea" id="RHEA:62000"/>
        <dbReference type="ChEBI" id="CHEBI:13193"/>
        <dbReference type="ChEBI" id="CHEBI:17499"/>
        <dbReference type="ChEBI" id="CHEBI:57306"/>
        <dbReference type="ChEBI" id="CHEBI:57307"/>
    </reaction>
</comment>
<comment type="function">
    <text evidence="14 15">Catalyzes the oxidation of protoporphyrinogen IX to protoporphyrin IX.</text>
</comment>
<dbReference type="GO" id="GO:0070818">
    <property type="term" value="F:protoporphyrinogen oxidase activity"/>
    <property type="evidence" value="ECO:0007669"/>
    <property type="project" value="UniProtKB-UniRule"/>
</dbReference>
<evidence type="ECO:0000256" key="1">
    <source>
        <dbReference type="ARBA" id="ARBA00004651"/>
    </source>
</evidence>
<evidence type="ECO:0000256" key="7">
    <source>
        <dbReference type="ARBA" id="ARBA00022692"/>
    </source>
</evidence>
<dbReference type="RefSeq" id="WP_261401175.1">
    <property type="nucleotide sequence ID" value="NZ_CP081869.1"/>
</dbReference>
<dbReference type="KEGG" id="cmet:K6K41_14035"/>
<dbReference type="Proteomes" id="UP000825701">
    <property type="component" value="Chromosome"/>
</dbReference>
<proteinExistence type="inferred from homology"/>
<accession>A0A9E6R6G2</accession>
<dbReference type="AlphaFoldDB" id="A0A9E6R6G2"/>
<evidence type="ECO:0000313" key="16">
    <source>
        <dbReference type="EMBL" id="QZN98271.1"/>
    </source>
</evidence>
<keyword evidence="7 14" id="KW-0812">Transmembrane</keyword>
<dbReference type="GO" id="GO:0046872">
    <property type="term" value="F:metal ion binding"/>
    <property type="evidence" value="ECO:0007669"/>
    <property type="project" value="UniProtKB-UniRule"/>
</dbReference>
<gene>
    <name evidence="16" type="primary">hemJ</name>
    <name evidence="16" type="ORF">K6K41_14035</name>
</gene>
<evidence type="ECO:0000256" key="13">
    <source>
        <dbReference type="ARBA" id="ARBA00048390"/>
    </source>
</evidence>
<keyword evidence="8 14" id="KW-0479">Metal-binding</keyword>
<feature type="transmembrane region" description="Helical" evidence="14">
    <location>
        <begin position="55"/>
        <end position="76"/>
    </location>
</feature>
<dbReference type="InterPro" id="IPR005265">
    <property type="entry name" value="HemJ-like"/>
</dbReference>
<evidence type="ECO:0000256" key="5">
    <source>
        <dbReference type="ARBA" id="ARBA00022475"/>
    </source>
</evidence>